<name>A0A4Z2FAH8_9TELE</name>
<comment type="caution">
    <text evidence="2">The sequence shown here is derived from an EMBL/GenBank/DDBJ whole genome shotgun (WGS) entry which is preliminary data.</text>
</comment>
<protein>
    <submittedName>
        <fullName evidence="2">Uncharacterized protein</fullName>
    </submittedName>
</protein>
<keyword evidence="3" id="KW-1185">Reference proteome</keyword>
<dbReference type="AlphaFoldDB" id="A0A4Z2FAH8"/>
<feature type="compositionally biased region" description="Polar residues" evidence="1">
    <location>
        <begin position="180"/>
        <end position="196"/>
    </location>
</feature>
<dbReference type="Proteomes" id="UP000314294">
    <property type="component" value="Unassembled WGS sequence"/>
</dbReference>
<proteinExistence type="predicted"/>
<sequence length="213" mass="23694">MSYGTALDVKPEEQENRRKEEKKKRRPERRLEGRTTDRRKTWLQTKEIPSEETEILRAVDAPAADSAERALRVPTDSGARDRISTTNRTGAKRRKQTNRKQSAGKKFLLDFLLVFKTPSAGNVASEPRRGSSHRAGRRAAVGGASSGSWRSPGSAAHRRRPISSISTKSHPSPAEDAQRGTLTLSFLNPQSRNSAPSGLLTPQPRLSRLRRVH</sequence>
<feature type="region of interest" description="Disordered" evidence="1">
    <location>
        <begin position="1"/>
        <end position="103"/>
    </location>
</feature>
<reference evidence="2 3" key="1">
    <citation type="submission" date="2019-03" db="EMBL/GenBank/DDBJ databases">
        <title>First draft genome of Liparis tanakae, snailfish: a comprehensive survey of snailfish specific genes.</title>
        <authorList>
            <person name="Kim W."/>
            <person name="Song I."/>
            <person name="Jeong J.-H."/>
            <person name="Kim D."/>
            <person name="Kim S."/>
            <person name="Ryu S."/>
            <person name="Song J.Y."/>
            <person name="Lee S.K."/>
        </authorList>
    </citation>
    <scope>NUCLEOTIDE SEQUENCE [LARGE SCALE GENOMIC DNA]</scope>
    <source>
        <tissue evidence="2">Muscle</tissue>
    </source>
</reference>
<dbReference type="EMBL" id="SRLO01001430">
    <property type="protein sequence ID" value="TNN37881.1"/>
    <property type="molecule type" value="Genomic_DNA"/>
</dbReference>
<gene>
    <name evidence="2" type="ORF">EYF80_051964</name>
</gene>
<accession>A0A4Z2FAH8</accession>
<evidence type="ECO:0000256" key="1">
    <source>
        <dbReference type="SAM" id="MobiDB-lite"/>
    </source>
</evidence>
<feature type="compositionally biased region" description="Low complexity" evidence="1">
    <location>
        <begin position="138"/>
        <end position="151"/>
    </location>
</feature>
<evidence type="ECO:0000313" key="3">
    <source>
        <dbReference type="Proteomes" id="UP000314294"/>
    </source>
</evidence>
<feature type="compositionally biased region" description="Basic and acidic residues" evidence="1">
    <location>
        <begin position="9"/>
        <end position="19"/>
    </location>
</feature>
<organism evidence="2 3">
    <name type="scientific">Liparis tanakae</name>
    <name type="common">Tanaka's snailfish</name>
    <dbReference type="NCBI Taxonomy" id="230148"/>
    <lineage>
        <taxon>Eukaryota</taxon>
        <taxon>Metazoa</taxon>
        <taxon>Chordata</taxon>
        <taxon>Craniata</taxon>
        <taxon>Vertebrata</taxon>
        <taxon>Euteleostomi</taxon>
        <taxon>Actinopterygii</taxon>
        <taxon>Neopterygii</taxon>
        <taxon>Teleostei</taxon>
        <taxon>Neoteleostei</taxon>
        <taxon>Acanthomorphata</taxon>
        <taxon>Eupercaria</taxon>
        <taxon>Perciformes</taxon>
        <taxon>Cottioidei</taxon>
        <taxon>Cottales</taxon>
        <taxon>Liparidae</taxon>
        <taxon>Liparis</taxon>
    </lineage>
</organism>
<feature type="compositionally biased region" description="Basic and acidic residues" evidence="1">
    <location>
        <begin position="29"/>
        <end position="40"/>
    </location>
</feature>
<evidence type="ECO:0000313" key="2">
    <source>
        <dbReference type="EMBL" id="TNN37881.1"/>
    </source>
</evidence>
<feature type="region of interest" description="Disordered" evidence="1">
    <location>
        <begin position="119"/>
        <end position="213"/>
    </location>
</feature>